<feature type="chain" id="PRO_5046676281" evidence="1">
    <location>
        <begin position="22"/>
        <end position="371"/>
    </location>
</feature>
<keyword evidence="4" id="KW-1185">Reference proteome</keyword>
<feature type="domain" description="SusE outer membrane protein" evidence="2">
    <location>
        <begin position="27"/>
        <end position="129"/>
    </location>
</feature>
<comment type="caution">
    <text evidence="3">The sequence shown here is derived from an EMBL/GenBank/DDBJ whole genome shotgun (WGS) entry which is preliminary data.</text>
</comment>
<dbReference type="InterPro" id="IPR025970">
    <property type="entry name" value="SusE"/>
</dbReference>
<dbReference type="Pfam" id="PF14292">
    <property type="entry name" value="SusE"/>
    <property type="match status" value="1"/>
</dbReference>
<protein>
    <submittedName>
        <fullName evidence="3">SusE domain-containing protein</fullName>
    </submittedName>
</protein>
<proteinExistence type="predicted"/>
<organism evidence="3 4">
    <name type="scientific">Aquimarina celericrescens</name>
    <dbReference type="NCBI Taxonomy" id="1964542"/>
    <lineage>
        <taxon>Bacteria</taxon>
        <taxon>Pseudomonadati</taxon>
        <taxon>Bacteroidota</taxon>
        <taxon>Flavobacteriia</taxon>
        <taxon>Flavobacteriales</taxon>
        <taxon>Flavobacteriaceae</taxon>
        <taxon>Aquimarina</taxon>
    </lineage>
</organism>
<accession>A0ABW5AZ98</accession>
<dbReference type="Gene3D" id="2.60.40.3620">
    <property type="match status" value="2"/>
</dbReference>
<evidence type="ECO:0000313" key="3">
    <source>
        <dbReference type="EMBL" id="MFD2188358.1"/>
    </source>
</evidence>
<evidence type="ECO:0000313" key="4">
    <source>
        <dbReference type="Proteomes" id="UP001597344"/>
    </source>
</evidence>
<sequence>MKKISILMFACLALVCFNACVEDDEPTFMVQENEATAPTIVTANSTVMLNKDAEDNQALTVVWNDAQYNFQTPVTYNIMVAAAGTDFEDEINAASTVERSYTWTVKDLNNLAIKAGLEIDKEGALEIRVISSLGSNGGVSMDSNILAITLTPYSTELPKLWLPGDYAQDSGYGANWNPADPLTPTLTAENFTSSKFEGYVYFANDNSNFKITPTNVNFDGNYGDVDDSGTSGTLFQDNASKNIVVPVAGYYRINVDTEALTYSLTKTDWAVTGSSTPLGFAPPEAGPNQDHDLTYDQDTKVWSITLDLTSGEIKFRANDSWSFNYGNDDDGDGSLNEGGSNIAVETGGTYVIILDLSNPRAYTYSLTPVTN</sequence>
<evidence type="ECO:0000256" key="1">
    <source>
        <dbReference type="SAM" id="SignalP"/>
    </source>
</evidence>
<evidence type="ECO:0000259" key="2">
    <source>
        <dbReference type="Pfam" id="PF14292"/>
    </source>
</evidence>
<dbReference type="Proteomes" id="UP001597344">
    <property type="component" value="Unassembled WGS sequence"/>
</dbReference>
<keyword evidence="1" id="KW-0732">Signal</keyword>
<dbReference type="EMBL" id="JBHUHY010000016">
    <property type="protein sequence ID" value="MFD2188358.1"/>
    <property type="molecule type" value="Genomic_DNA"/>
</dbReference>
<reference evidence="4" key="1">
    <citation type="journal article" date="2019" name="Int. J. Syst. Evol. Microbiol.">
        <title>The Global Catalogue of Microorganisms (GCM) 10K type strain sequencing project: providing services to taxonomists for standard genome sequencing and annotation.</title>
        <authorList>
            <consortium name="The Broad Institute Genomics Platform"/>
            <consortium name="The Broad Institute Genome Sequencing Center for Infectious Disease"/>
            <person name="Wu L."/>
            <person name="Ma J."/>
        </authorList>
    </citation>
    <scope>NUCLEOTIDE SEQUENCE [LARGE SCALE GENOMIC DNA]</scope>
    <source>
        <strain evidence="4">DT92</strain>
    </source>
</reference>
<feature type="signal peptide" evidence="1">
    <location>
        <begin position="1"/>
        <end position="21"/>
    </location>
</feature>
<name>A0ABW5AZ98_9FLAO</name>
<dbReference type="CDD" id="cd12956">
    <property type="entry name" value="CBM_SusE-F_like"/>
    <property type="match status" value="1"/>
</dbReference>
<dbReference type="CDD" id="cd12967">
    <property type="entry name" value="CBM_SusE-F_like_u1"/>
    <property type="match status" value="1"/>
</dbReference>
<gene>
    <name evidence="3" type="ORF">ACFSJT_16250</name>
</gene>
<dbReference type="RefSeq" id="WP_378321391.1">
    <property type="nucleotide sequence ID" value="NZ_JBHUHY010000016.1"/>
</dbReference>